<keyword evidence="3" id="KW-1185">Reference proteome</keyword>
<organism evidence="2 3">
    <name type="scientific">Cercophora newfieldiana</name>
    <dbReference type="NCBI Taxonomy" id="92897"/>
    <lineage>
        <taxon>Eukaryota</taxon>
        <taxon>Fungi</taxon>
        <taxon>Dikarya</taxon>
        <taxon>Ascomycota</taxon>
        <taxon>Pezizomycotina</taxon>
        <taxon>Sordariomycetes</taxon>
        <taxon>Sordariomycetidae</taxon>
        <taxon>Sordariales</taxon>
        <taxon>Lasiosphaeriaceae</taxon>
        <taxon>Cercophora</taxon>
    </lineage>
</organism>
<feature type="compositionally biased region" description="Low complexity" evidence="1">
    <location>
        <begin position="253"/>
        <end position="263"/>
    </location>
</feature>
<proteinExistence type="predicted"/>
<feature type="region of interest" description="Disordered" evidence="1">
    <location>
        <begin position="298"/>
        <end position="336"/>
    </location>
</feature>
<name>A0AA39Y6A6_9PEZI</name>
<dbReference type="Proteomes" id="UP001174936">
    <property type="component" value="Unassembled WGS sequence"/>
</dbReference>
<sequence length="371" mass="40636">MAFRPNTLPLAEGANKMPYQLAVTKPVNEDIDTEDVRDLERPQVPFRLRLGDQICPSSAPPGDPRIPQGSALPIPGLSYGFTHRNSREIDSSDDLFIPPHKPAATNIVDTFAPFTETTSNKRRRRLKSESQPRDPVSRRLFTAEDYANYPSQPRIDFDEEPSRSGNQVWEGSPTHKPFRMRTGMEVKPVDHQRERERLGDNSGYGQPSSEVDSPYPLPPGYGTRYSVPTPFGPGSNMHSHPQLLPPYHPASTYSSGPYSSGPPSVRMVDASGAVRDVQLYYVPTPQIFDQYPVGSIPRSAPAQPGLAPPAQPHMAPPSGPLMAPPSHHAPAPQHGTAPRMVYRGLRAPFGAGFAINSQGPSSGPEFGNYYT</sequence>
<evidence type="ECO:0000256" key="1">
    <source>
        <dbReference type="SAM" id="MobiDB-lite"/>
    </source>
</evidence>
<feature type="region of interest" description="Disordered" evidence="1">
    <location>
        <begin position="112"/>
        <end position="263"/>
    </location>
</feature>
<feature type="compositionally biased region" description="Basic and acidic residues" evidence="1">
    <location>
        <begin position="182"/>
        <end position="199"/>
    </location>
</feature>
<gene>
    <name evidence="2" type="ORF">B0T16DRAFT_391209</name>
</gene>
<dbReference type="AlphaFoldDB" id="A0AA39Y6A6"/>
<evidence type="ECO:0000313" key="3">
    <source>
        <dbReference type="Proteomes" id="UP001174936"/>
    </source>
</evidence>
<feature type="compositionally biased region" description="Low complexity" evidence="1">
    <location>
        <begin position="324"/>
        <end position="334"/>
    </location>
</feature>
<comment type="caution">
    <text evidence="2">The sequence shown here is derived from an EMBL/GenBank/DDBJ whole genome shotgun (WGS) entry which is preliminary data.</text>
</comment>
<dbReference type="EMBL" id="JAULSV010000004">
    <property type="protein sequence ID" value="KAK0646846.1"/>
    <property type="molecule type" value="Genomic_DNA"/>
</dbReference>
<evidence type="ECO:0000313" key="2">
    <source>
        <dbReference type="EMBL" id="KAK0646846.1"/>
    </source>
</evidence>
<accession>A0AA39Y6A6</accession>
<protein>
    <submittedName>
        <fullName evidence="2">Uncharacterized protein</fullName>
    </submittedName>
</protein>
<feature type="compositionally biased region" description="Pro residues" evidence="1">
    <location>
        <begin position="306"/>
        <end position="323"/>
    </location>
</feature>
<feature type="compositionally biased region" description="Basic and acidic residues" evidence="1">
    <location>
        <begin position="127"/>
        <end position="137"/>
    </location>
</feature>
<reference evidence="2" key="1">
    <citation type="submission" date="2023-06" db="EMBL/GenBank/DDBJ databases">
        <title>Genome-scale phylogeny and comparative genomics of the fungal order Sordariales.</title>
        <authorList>
            <consortium name="Lawrence Berkeley National Laboratory"/>
            <person name="Hensen N."/>
            <person name="Bonometti L."/>
            <person name="Westerberg I."/>
            <person name="Brannstrom I.O."/>
            <person name="Guillou S."/>
            <person name="Cros-Aarteil S."/>
            <person name="Calhoun S."/>
            <person name="Haridas S."/>
            <person name="Kuo A."/>
            <person name="Mondo S."/>
            <person name="Pangilinan J."/>
            <person name="Riley R."/>
            <person name="Labutti K."/>
            <person name="Andreopoulos B."/>
            <person name="Lipzen A."/>
            <person name="Chen C."/>
            <person name="Yanf M."/>
            <person name="Daum C."/>
            <person name="Ng V."/>
            <person name="Clum A."/>
            <person name="Steindorff A."/>
            <person name="Ohm R."/>
            <person name="Martin F."/>
            <person name="Silar P."/>
            <person name="Natvig D."/>
            <person name="Lalanne C."/>
            <person name="Gautier V."/>
            <person name="Ament-Velasquez S.L."/>
            <person name="Kruys A."/>
            <person name="Hutchinson M.I."/>
            <person name="Powell A.J."/>
            <person name="Barry K."/>
            <person name="Miller A.N."/>
            <person name="Grigoriev I.V."/>
            <person name="Debuchy R."/>
            <person name="Gladieux P."/>
            <person name="Thoren M.H."/>
            <person name="Johannesson H."/>
        </authorList>
    </citation>
    <scope>NUCLEOTIDE SEQUENCE</scope>
    <source>
        <strain evidence="2">SMH2532-1</strain>
    </source>
</reference>